<evidence type="ECO:0000256" key="7">
    <source>
        <dbReference type="SAM" id="Phobius"/>
    </source>
</evidence>
<dbReference type="InterPro" id="IPR003834">
    <property type="entry name" value="Cyt_c_assmbl_TM_dom"/>
</dbReference>
<evidence type="ECO:0000256" key="5">
    <source>
        <dbReference type="ARBA" id="ARBA00022989"/>
    </source>
</evidence>
<dbReference type="Proteomes" id="UP000177701">
    <property type="component" value="Unassembled WGS sequence"/>
</dbReference>
<dbReference type="PANTHER" id="PTHR31272:SF4">
    <property type="entry name" value="CYTOCHROME C-TYPE BIOGENESIS PROTEIN HI_1454-RELATED"/>
    <property type="match status" value="1"/>
</dbReference>
<dbReference type="STRING" id="1797291.A2V47_03650"/>
<name>A0A1F5A6L0_9BACT</name>
<evidence type="ECO:0000256" key="3">
    <source>
        <dbReference type="ARBA" id="ARBA00022692"/>
    </source>
</evidence>
<reference evidence="9 10" key="1">
    <citation type="journal article" date="2016" name="Nat. Commun.">
        <title>Thousands of microbial genomes shed light on interconnected biogeochemical processes in an aquifer system.</title>
        <authorList>
            <person name="Anantharaman K."/>
            <person name="Brown C.T."/>
            <person name="Hug L.A."/>
            <person name="Sharon I."/>
            <person name="Castelle C.J."/>
            <person name="Probst A.J."/>
            <person name="Thomas B.C."/>
            <person name="Singh A."/>
            <person name="Wilkins M.J."/>
            <person name="Karaoz U."/>
            <person name="Brodie E.L."/>
            <person name="Williams K.H."/>
            <person name="Hubbard S.S."/>
            <person name="Banfield J.F."/>
        </authorList>
    </citation>
    <scope>NUCLEOTIDE SEQUENCE [LARGE SCALE GENOMIC DNA]</scope>
</reference>
<feature type="domain" description="Cytochrome C biogenesis protein transmembrane" evidence="8">
    <location>
        <begin position="10"/>
        <end position="208"/>
    </location>
</feature>
<proteinExistence type="inferred from homology"/>
<keyword evidence="3 7" id="KW-0812">Transmembrane</keyword>
<keyword evidence="5 7" id="KW-1133">Transmembrane helix</keyword>
<comment type="caution">
    <text evidence="9">The sequence shown here is derived from an EMBL/GenBank/DDBJ whole genome shotgun (WGS) entry which is preliminary data.</text>
</comment>
<protein>
    <submittedName>
        <fullName evidence="9">Cytochrome C biogenesis protein</fullName>
    </submittedName>
</protein>
<dbReference type="GO" id="GO:0017004">
    <property type="term" value="P:cytochrome complex assembly"/>
    <property type="evidence" value="ECO:0007669"/>
    <property type="project" value="UniProtKB-KW"/>
</dbReference>
<evidence type="ECO:0000313" key="10">
    <source>
        <dbReference type="Proteomes" id="UP000177701"/>
    </source>
</evidence>
<feature type="transmembrane region" description="Helical" evidence="7">
    <location>
        <begin position="56"/>
        <end position="86"/>
    </location>
</feature>
<feature type="transmembrane region" description="Helical" evidence="7">
    <location>
        <begin position="133"/>
        <end position="162"/>
    </location>
</feature>
<keyword evidence="4" id="KW-0201">Cytochrome c-type biogenesis</keyword>
<evidence type="ECO:0000256" key="4">
    <source>
        <dbReference type="ARBA" id="ARBA00022748"/>
    </source>
</evidence>
<evidence type="ECO:0000256" key="1">
    <source>
        <dbReference type="ARBA" id="ARBA00004141"/>
    </source>
</evidence>
<feature type="transmembrane region" description="Helical" evidence="7">
    <location>
        <begin position="168"/>
        <end position="194"/>
    </location>
</feature>
<feature type="transmembrane region" description="Helical" evidence="7">
    <location>
        <begin position="12"/>
        <end position="35"/>
    </location>
</feature>
<dbReference type="Pfam" id="PF02683">
    <property type="entry name" value="DsbD_TM"/>
    <property type="match status" value="1"/>
</dbReference>
<evidence type="ECO:0000313" key="9">
    <source>
        <dbReference type="EMBL" id="OGD13487.1"/>
    </source>
</evidence>
<dbReference type="AlphaFoldDB" id="A0A1F5A6L0"/>
<feature type="transmembrane region" description="Helical" evidence="7">
    <location>
        <begin position="206"/>
        <end position="226"/>
    </location>
</feature>
<sequence length="239" mass="26187">MTTLSVHEVSLVAAFVAGLFSFVSPCVLPLVPGYISFVSGISLEDIEKGEKQNKNTIIISSLFFILGFSLLFILLGATATFLGSFLLEKAFILKKIGGVIIIIFGMHMSGLYRIKFLDYEKRVYSKTRPVNMIVGPFLMGLAFAFGWTPCVGPILAGILIYAGAQETVYQGILLLTIYSAGLGIPFLLTALAINKFYSFSSIIKKYFKTVELVGGALLIMIGGLILTDNFQWIVTYFIK</sequence>
<keyword evidence="6 7" id="KW-0472">Membrane</keyword>
<evidence type="ECO:0000259" key="8">
    <source>
        <dbReference type="Pfam" id="PF02683"/>
    </source>
</evidence>
<organism evidence="9 10">
    <name type="scientific">Candidatus Sediminicultor quintus</name>
    <dbReference type="NCBI Taxonomy" id="1797291"/>
    <lineage>
        <taxon>Bacteria</taxon>
        <taxon>Pseudomonadati</taxon>
        <taxon>Atribacterota</taxon>
        <taxon>Candidatus Phoenicimicrobiia</taxon>
        <taxon>Candidatus Pheonicimicrobiales</taxon>
        <taxon>Candidatus Phoenicimicrobiaceae</taxon>
        <taxon>Candidatus Sediminicultor</taxon>
    </lineage>
</organism>
<feature type="transmembrane region" description="Helical" evidence="7">
    <location>
        <begin position="92"/>
        <end position="112"/>
    </location>
</feature>
<dbReference type="PANTHER" id="PTHR31272">
    <property type="entry name" value="CYTOCHROME C-TYPE BIOGENESIS PROTEIN HI_1454-RELATED"/>
    <property type="match status" value="1"/>
</dbReference>
<evidence type="ECO:0000256" key="6">
    <source>
        <dbReference type="ARBA" id="ARBA00023136"/>
    </source>
</evidence>
<gene>
    <name evidence="9" type="ORF">A2V47_03650</name>
</gene>
<dbReference type="GO" id="GO:0016020">
    <property type="term" value="C:membrane"/>
    <property type="evidence" value="ECO:0007669"/>
    <property type="project" value="UniProtKB-SubCell"/>
</dbReference>
<evidence type="ECO:0000256" key="2">
    <source>
        <dbReference type="ARBA" id="ARBA00006143"/>
    </source>
</evidence>
<dbReference type="InterPro" id="IPR051790">
    <property type="entry name" value="Cytochrome_c-biogenesis_DsbD"/>
</dbReference>
<accession>A0A1F5A6L0</accession>
<comment type="similarity">
    <text evidence="2">Belongs to the DsbD family.</text>
</comment>
<comment type="subcellular location">
    <subcellularLocation>
        <location evidence="1">Membrane</location>
        <topology evidence="1">Multi-pass membrane protein</topology>
    </subcellularLocation>
</comment>
<dbReference type="EMBL" id="MEYH01000109">
    <property type="protein sequence ID" value="OGD13487.1"/>
    <property type="molecule type" value="Genomic_DNA"/>
</dbReference>